<dbReference type="PANTHER" id="PTHR33124">
    <property type="entry name" value="TRANSCRIPTION FACTOR IBH1-LIKE 1"/>
    <property type="match status" value="1"/>
</dbReference>
<organism evidence="3 4">
    <name type="scientific">Canna indica</name>
    <name type="common">Indian-shot</name>
    <dbReference type="NCBI Taxonomy" id="4628"/>
    <lineage>
        <taxon>Eukaryota</taxon>
        <taxon>Viridiplantae</taxon>
        <taxon>Streptophyta</taxon>
        <taxon>Embryophyta</taxon>
        <taxon>Tracheophyta</taxon>
        <taxon>Spermatophyta</taxon>
        <taxon>Magnoliopsida</taxon>
        <taxon>Liliopsida</taxon>
        <taxon>Zingiberales</taxon>
        <taxon>Cannaceae</taxon>
        <taxon>Canna</taxon>
    </lineage>
</organism>
<evidence type="ECO:0000313" key="4">
    <source>
        <dbReference type="Proteomes" id="UP001327560"/>
    </source>
</evidence>
<dbReference type="GO" id="GO:0006355">
    <property type="term" value="P:regulation of DNA-templated transcription"/>
    <property type="evidence" value="ECO:0007669"/>
    <property type="project" value="InterPro"/>
</dbReference>
<keyword evidence="2" id="KW-0804">Transcription</keyword>
<sequence length="95" mass="10847">MPSFSSLCSLLPRVVLRALTMRRRGNRGMLVAMREQKKKPLQVHAVGKKLRRLKKVVPGCRDAGLEALLRRTAEYMLFLELKVIVLKKILDLHGV</sequence>
<dbReference type="InterPro" id="IPR044660">
    <property type="entry name" value="IBH1-like"/>
</dbReference>
<evidence type="ECO:0000313" key="3">
    <source>
        <dbReference type="EMBL" id="WOL08603.1"/>
    </source>
</evidence>
<proteinExistence type="predicted"/>
<evidence type="ECO:0000256" key="1">
    <source>
        <dbReference type="ARBA" id="ARBA00023015"/>
    </source>
</evidence>
<dbReference type="AlphaFoldDB" id="A0AAQ3KKI0"/>
<dbReference type="EMBL" id="CP136894">
    <property type="protein sequence ID" value="WOL08603.1"/>
    <property type="molecule type" value="Genomic_DNA"/>
</dbReference>
<keyword evidence="1" id="KW-0805">Transcription regulation</keyword>
<gene>
    <name evidence="3" type="ORF">Cni_G17356</name>
</gene>
<evidence type="ECO:0008006" key="5">
    <source>
        <dbReference type="Google" id="ProtNLM"/>
    </source>
</evidence>
<accession>A0AAQ3KKI0</accession>
<protein>
    <recommendedName>
        <fullName evidence="5">BHLH domain-containing protein</fullName>
    </recommendedName>
</protein>
<evidence type="ECO:0000256" key="2">
    <source>
        <dbReference type="ARBA" id="ARBA00023163"/>
    </source>
</evidence>
<dbReference type="PANTHER" id="PTHR33124:SF34">
    <property type="entry name" value="OS08G0444500 PROTEIN"/>
    <property type="match status" value="1"/>
</dbReference>
<dbReference type="Proteomes" id="UP001327560">
    <property type="component" value="Chromosome 5"/>
</dbReference>
<reference evidence="3 4" key="1">
    <citation type="submission" date="2023-10" db="EMBL/GenBank/DDBJ databases">
        <title>Chromosome-scale genome assembly provides insights into flower coloration mechanisms of Canna indica.</title>
        <authorList>
            <person name="Li C."/>
        </authorList>
    </citation>
    <scope>NUCLEOTIDE SEQUENCE [LARGE SCALE GENOMIC DNA]</scope>
    <source>
        <tissue evidence="3">Flower</tissue>
    </source>
</reference>
<keyword evidence="4" id="KW-1185">Reference proteome</keyword>
<name>A0AAQ3KKI0_9LILI</name>